<comment type="caution">
    <text evidence="2">The sequence shown here is derived from an EMBL/GenBank/DDBJ whole genome shotgun (WGS) entry which is preliminary data.</text>
</comment>
<evidence type="ECO:0000313" key="2">
    <source>
        <dbReference type="EMBL" id="GBQ32005.1"/>
    </source>
</evidence>
<feature type="transmembrane region" description="Helical" evidence="1">
    <location>
        <begin position="35"/>
        <end position="55"/>
    </location>
</feature>
<keyword evidence="1" id="KW-0812">Transmembrane</keyword>
<keyword evidence="1" id="KW-1133">Transmembrane helix</keyword>
<name>A0ABQ0PCQ2_9PROT</name>
<dbReference type="Proteomes" id="UP001060895">
    <property type="component" value="Unassembled WGS sequence"/>
</dbReference>
<dbReference type="EMBL" id="BAQP01000462">
    <property type="protein sequence ID" value="GBQ32005.1"/>
    <property type="molecule type" value="Genomic_DNA"/>
</dbReference>
<keyword evidence="1" id="KW-0472">Membrane</keyword>
<protein>
    <recommendedName>
        <fullName evidence="4">TLP18.3, Psb32 and MOLO-1 founding protein of phosphatase</fullName>
    </recommendedName>
</protein>
<evidence type="ECO:0000313" key="3">
    <source>
        <dbReference type="Proteomes" id="UP001060895"/>
    </source>
</evidence>
<sequence>MEKPPSCRNPLMFLSLPHPVPEARLSIRRALFGRLLLPTRLVLLVMGLVLAFPAIGAEAVTAPFGPLEAAQPLSARRLAERIRRDGARDVARMLTREHEWARVRRAVAAGWDGWIALVPDLMSVADPQTGRALQGALRRALPRNPRAVLAVLDRRNDTPLAGREICAPAGETAAWRPRTIAALRAVHDIHLIDQGADCLHALEDAPG</sequence>
<accession>A0ABQ0PCQ2</accession>
<proteinExistence type="predicted"/>
<gene>
    <name evidence="2" type="ORF">AA12717_3927</name>
</gene>
<keyword evidence="3" id="KW-1185">Reference proteome</keyword>
<reference evidence="2" key="1">
    <citation type="submission" date="2013-04" db="EMBL/GenBank/DDBJ databases">
        <title>The genome sequencing project of 58 acetic acid bacteria.</title>
        <authorList>
            <person name="Okamoto-Kainuma A."/>
            <person name="Ishikawa M."/>
            <person name="Umino S."/>
            <person name="Koizumi Y."/>
            <person name="Shiwa Y."/>
            <person name="Yoshikawa H."/>
            <person name="Matsutani M."/>
            <person name="Matsushita K."/>
        </authorList>
    </citation>
    <scope>NUCLEOTIDE SEQUENCE</scope>
    <source>
        <strain evidence="2">DSM 12717</strain>
    </source>
</reference>
<organism evidence="2 3">
    <name type="scientific">Gluconacetobacter sacchari DSM 12717</name>
    <dbReference type="NCBI Taxonomy" id="1307940"/>
    <lineage>
        <taxon>Bacteria</taxon>
        <taxon>Pseudomonadati</taxon>
        <taxon>Pseudomonadota</taxon>
        <taxon>Alphaproteobacteria</taxon>
        <taxon>Acetobacterales</taxon>
        <taxon>Acetobacteraceae</taxon>
        <taxon>Gluconacetobacter</taxon>
    </lineage>
</organism>
<evidence type="ECO:0008006" key="4">
    <source>
        <dbReference type="Google" id="ProtNLM"/>
    </source>
</evidence>
<evidence type="ECO:0000256" key="1">
    <source>
        <dbReference type="SAM" id="Phobius"/>
    </source>
</evidence>